<dbReference type="AlphaFoldDB" id="A0A0A9ADY7"/>
<reference evidence="1" key="2">
    <citation type="journal article" date="2015" name="Data Brief">
        <title>Shoot transcriptome of the giant reed, Arundo donax.</title>
        <authorList>
            <person name="Barrero R.A."/>
            <person name="Guerrero F.D."/>
            <person name="Moolhuijzen P."/>
            <person name="Goolsby J.A."/>
            <person name="Tidwell J."/>
            <person name="Bellgard S.E."/>
            <person name="Bellgard M.I."/>
        </authorList>
    </citation>
    <scope>NUCLEOTIDE SEQUENCE</scope>
    <source>
        <tissue evidence="1">Shoot tissue taken approximately 20 cm above the soil surface</tissue>
    </source>
</reference>
<name>A0A0A9ADY7_ARUDO</name>
<protein>
    <submittedName>
        <fullName evidence="1">Uncharacterized protein</fullName>
    </submittedName>
</protein>
<reference evidence="1" key="1">
    <citation type="submission" date="2014-09" db="EMBL/GenBank/DDBJ databases">
        <authorList>
            <person name="Magalhaes I.L.F."/>
            <person name="Oliveira U."/>
            <person name="Santos F.R."/>
            <person name="Vidigal T.H.D.A."/>
            <person name="Brescovit A.D."/>
            <person name="Santos A.J."/>
        </authorList>
    </citation>
    <scope>NUCLEOTIDE SEQUENCE</scope>
    <source>
        <tissue evidence="1">Shoot tissue taken approximately 20 cm above the soil surface</tissue>
    </source>
</reference>
<organism evidence="1">
    <name type="scientific">Arundo donax</name>
    <name type="common">Giant reed</name>
    <name type="synonym">Donax arundinaceus</name>
    <dbReference type="NCBI Taxonomy" id="35708"/>
    <lineage>
        <taxon>Eukaryota</taxon>
        <taxon>Viridiplantae</taxon>
        <taxon>Streptophyta</taxon>
        <taxon>Embryophyta</taxon>
        <taxon>Tracheophyta</taxon>
        <taxon>Spermatophyta</taxon>
        <taxon>Magnoliopsida</taxon>
        <taxon>Liliopsida</taxon>
        <taxon>Poales</taxon>
        <taxon>Poaceae</taxon>
        <taxon>PACMAD clade</taxon>
        <taxon>Arundinoideae</taxon>
        <taxon>Arundineae</taxon>
        <taxon>Arundo</taxon>
    </lineage>
</organism>
<dbReference type="EMBL" id="GBRH01252578">
    <property type="protein sequence ID" value="JAD45317.1"/>
    <property type="molecule type" value="Transcribed_RNA"/>
</dbReference>
<sequence length="54" mass="6162">MIILEMNMISKTEPSERKHVDIGRITIIQIGNTNTQSLYVSFGTCIIIIYVYSI</sequence>
<proteinExistence type="predicted"/>
<evidence type="ECO:0000313" key="1">
    <source>
        <dbReference type="EMBL" id="JAD45317.1"/>
    </source>
</evidence>
<accession>A0A0A9ADY7</accession>